<name>A0A1M5V8X2_FLAJO</name>
<dbReference type="AlphaFoldDB" id="A0A1M5V8X2"/>
<dbReference type="Gene3D" id="3.10.180.10">
    <property type="entry name" value="2,3-Dihydroxybiphenyl 1,2-Dioxygenase, domain 1"/>
    <property type="match status" value="1"/>
</dbReference>
<dbReference type="InterPro" id="IPR029068">
    <property type="entry name" value="Glyas_Bleomycin-R_OHBP_Dase"/>
</dbReference>
<sequence length="122" mass="13909">MVKTETIIAVDNVPESARFYTNLLDCKAEHGGETFEILTSGDTVILCLHKWGQHEHPSMISPNNEAANGLILFFRVDNLLQIFENANTLNAAIEKKIHYNKNSLKNQFTLRDPDQYYLIISE</sequence>
<dbReference type="CDD" id="cd06587">
    <property type="entry name" value="VOC"/>
    <property type="match status" value="1"/>
</dbReference>
<dbReference type="EMBL" id="FQWH01000016">
    <property type="protein sequence ID" value="SHH71383.1"/>
    <property type="molecule type" value="Genomic_DNA"/>
</dbReference>
<dbReference type="InterPro" id="IPR037523">
    <property type="entry name" value="VOC_core"/>
</dbReference>
<dbReference type="SUPFAM" id="SSF54593">
    <property type="entry name" value="Glyoxalase/Bleomycin resistance protein/Dihydroxybiphenyl dioxygenase"/>
    <property type="match status" value="1"/>
</dbReference>
<dbReference type="Pfam" id="PF00903">
    <property type="entry name" value="Glyoxalase"/>
    <property type="match status" value="1"/>
</dbReference>
<organism evidence="2 3">
    <name type="scientific">Flavobacterium johnsoniae</name>
    <name type="common">Cytophaga johnsonae</name>
    <dbReference type="NCBI Taxonomy" id="986"/>
    <lineage>
        <taxon>Bacteria</taxon>
        <taxon>Pseudomonadati</taxon>
        <taxon>Bacteroidota</taxon>
        <taxon>Flavobacteriia</taxon>
        <taxon>Flavobacteriales</taxon>
        <taxon>Flavobacteriaceae</taxon>
        <taxon>Flavobacterium</taxon>
    </lineage>
</organism>
<evidence type="ECO:0000259" key="1">
    <source>
        <dbReference type="PROSITE" id="PS51819"/>
    </source>
</evidence>
<dbReference type="RefSeq" id="WP_073411333.1">
    <property type="nucleotide sequence ID" value="NZ_CP158862.1"/>
</dbReference>
<reference evidence="2 3" key="1">
    <citation type="submission" date="2016-11" db="EMBL/GenBank/DDBJ databases">
        <authorList>
            <person name="Jaros S."/>
            <person name="Januszkiewicz K."/>
            <person name="Wedrychowicz H."/>
        </authorList>
    </citation>
    <scope>NUCLEOTIDE SEQUENCE [LARGE SCALE GENOMIC DNA]</scope>
    <source>
        <strain evidence="2 3">DSM 6792</strain>
    </source>
</reference>
<proteinExistence type="predicted"/>
<evidence type="ECO:0000313" key="2">
    <source>
        <dbReference type="EMBL" id="SHH71383.1"/>
    </source>
</evidence>
<accession>A0A1M5V8X2</accession>
<feature type="domain" description="VOC" evidence="1">
    <location>
        <begin position="1"/>
        <end position="122"/>
    </location>
</feature>
<protein>
    <recommendedName>
        <fullName evidence="1">VOC domain-containing protein</fullName>
    </recommendedName>
</protein>
<dbReference type="Proteomes" id="UP000184112">
    <property type="component" value="Unassembled WGS sequence"/>
</dbReference>
<dbReference type="InterPro" id="IPR004360">
    <property type="entry name" value="Glyas_Fos-R_dOase_dom"/>
</dbReference>
<gene>
    <name evidence="2" type="ORF">SAMN05444388_11637</name>
</gene>
<dbReference type="PROSITE" id="PS51819">
    <property type="entry name" value="VOC"/>
    <property type="match status" value="1"/>
</dbReference>
<evidence type="ECO:0000313" key="3">
    <source>
        <dbReference type="Proteomes" id="UP000184112"/>
    </source>
</evidence>